<dbReference type="Proteomes" id="UP000473278">
    <property type="component" value="Unassembled WGS sequence"/>
</dbReference>
<name>A0A6M1SW95_9BACT</name>
<keyword evidence="2" id="KW-1185">Reference proteome</keyword>
<sequence>MIDLKITDASRQPVNNATVHVIHANSGDTLQVCENYECLEGDMGNYTIFHDGLMEKVSFEGEPFTVNGITEQDSFREDFVFAQNKCHVYKKSGPEIIMVD</sequence>
<gene>
    <name evidence="1" type="ORF">G3570_07330</name>
</gene>
<evidence type="ECO:0000313" key="2">
    <source>
        <dbReference type="Proteomes" id="UP000473278"/>
    </source>
</evidence>
<dbReference type="RefSeq" id="WP_165140787.1">
    <property type="nucleotide sequence ID" value="NZ_JAALLT010000002.1"/>
</dbReference>
<reference evidence="1 2" key="1">
    <citation type="submission" date="2020-02" db="EMBL/GenBank/DDBJ databases">
        <title>Balneolaceae bacterium YR4-1, complete genome.</title>
        <authorList>
            <person name="Li Y."/>
            <person name="Wu S."/>
        </authorList>
    </citation>
    <scope>NUCLEOTIDE SEQUENCE [LARGE SCALE GENOMIC DNA]</scope>
    <source>
        <strain evidence="1 2">YR4-1</strain>
    </source>
</reference>
<comment type="caution">
    <text evidence="1">The sequence shown here is derived from an EMBL/GenBank/DDBJ whole genome shotgun (WGS) entry which is preliminary data.</text>
</comment>
<organism evidence="1 2">
    <name type="scientific">Halalkalibaculum roseum</name>
    <dbReference type="NCBI Taxonomy" id="2709311"/>
    <lineage>
        <taxon>Bacteria</taxon>
        <taxon>Pseudomonadati</taxon>
        <taxon>Balneolota</taxon>
        <taxon>Balneolia</taxon>
        <taxon>Balneolales</taxon>
        <taxon>Balneolaceae</taxon>
        <taxon>Halalkalibaculum</taxon>
    </lineage>
</organism>
<protein>
    <submittedName>
        <fullName evidence="1">Uncharacterized protein</fullName>
    </submittedName>
</protein>
<dbReference type="AlphaFoldDB" id="A0A6M1SW95"/>
<dbReference type="EMBL" id="JAALLT010000002">
    <property type="protein sequence ID" value="NGP76438.1"/>
    <property type="molecule type" value="Genomic_DNA"/>
</dbReference>
<proteinExistence type="predicted"/>
<evidence type="ECO:0000313" key="1">
    <source>
        <dbReference type="EMBL" id="NGP76438.1"/>
    </source>
</evidence>
<accession>A0A6M1SW95</accession>